<proteinExistence type="predicted"/>
<reference evidence="1" key="2">
    <citation type="journal article" date="2015" name="Fish Shellfish Immunol.">
        <title>Early steps in the European eel (Anguilla anguilla)-Vibrio vulnificus interaction in the gills: Role of the RtxA13 toxin.</title>
        <authorList>
            <person name="Callol A."/>
            <person name="Pajuelo D."/>
            <person name="Ebbesson L."/>
            <person name="Teles M."/>
            <person name="MacKenzie S."/>
            <person name="Amaro C."/>
        </authorList>
    </citation>
    <scope>NUCLEOTIDE SEQUENCE</scope>
</reference>
<organism evidence="1">
    <name type="scientific">Anguilla anguilla</name>
    <name type="common">European freshwater eel</name>
    <name type="synonym">Muraena anguilla</name>
    <dbReference type="NCBI Taxonomy" id="7936"/>
    <lineage>
        <taxon>Eukaryota</taxon>
        <taxon>Metazoa</taxon>
        <taxon>Chordata</taxon>
        <taxon>Craniata</taxon>
        <taxon>Vertebrata</taxon>
        <taxon>Euteleostomi</taxon>
        <taxon>Actinopterygii</taxon>
        <taxon>Neopterygii</taxon>
        <taxon>Teleostei</taxon>
        <taxon>Anguilliformes</taxon>
        <taxon>Anguillidae</taxon>
        <taxon>Anguilla</taxon>
    </lineage>
</organism>
<name>A0A0E9SCD1_ANGAN</name>
<protein>
    <submittedName>
        <fullName evidence="1">Uncharacterized protein</fullName>
    </submittedName>
</protein>
<sequence length="24" mass="2641">MINGRITVKPKSDTLPDLSIVSKK</sequence>
<evidence type="ECO:0000313" key="1">
    <source>
        <dbReference type="EMBL" id="JAH38916.1"/>
    </source>
</evidence>
<dbReference type="EMBL" id="GBXM01069661">
    <property type="protein sequence ID" value="JAH38916.1"/>
    <property type="molecule type" value="Transcribed_RNA"/>
</dbReference>
<accession>A0A0E9SCD1</accession>
<reference evidence="1" key="1">
    <citation type="submission" date="2014-11" db="EMBL/GenBank/DDBJ databases">
        <authorList>
            <person name="Amaro Gonzalez C."/>
        </authorList>
    </citation>
    <scope>NUCLEOTIDE SEQUENCE</scope>
</reference>
<dbReference type="AlphaFoldDB" id="A0A0E9SCD1"/>